<gene>
    <name evidence="8" type="ORF">D1B32_21495</name>
</gene>
<evidence type="ECO:0000256" key="6">
    <source>
        <dbReference type="SAM" id="Phobius"/>
    </source>
</evidence>
<evidence type="ECO:0000313" key="9">
    <source>
        <dbReference type="Proteomes" id="UP000285456"/>
    </source>
</evidence>
<keyword evidence="4 6" id="KW-1133">Transmembrane helix</keyword>
<dbReference type="GO" id="GO:0005886">
    <property type="term" value="C:plasma membrane"/>
    <property type="evidence" value="ECO:0007669"/>
    <property type="project" value="UniProtKB-SubCell"/>
</dbReference>
<dbReference type="Pfam" id="PF13396">
    <property type="entry name" value="PLDc_N"/>
    <property type="match status" value="1"/>
</dbReference>
<reference evidence="8 9" key="1">
    <citation type="journal article" date="2007" name="Int. J. Syst. Evol. Microbiol.">
        <title>Oceanobacillus profundus sp. nov., isolated from a deep-sea sediment core.</title>
        <authorList>
            <person name="Kim Y.G."/>
            <person name="Choi D.H."/>
            <person name="Hyun S."/>
            <person name="Cho B.C."/>
        </authorList>
    </citation>
    <scope>NUCLEOTIDE SEQUENCE [LARGE SCALE GENOMIC DNA]</scope>
    <source>
        <strain evidence="8 9">DSM 18246</strain>
    </source>
</reference>
<dbReference type="RefSeq" id="WP_095313649.1">
    <property type="nucleotide sequence ID" value="NZ_JAMAWL010000025.1"/>
</dbReference>
<keyword evidence="2" id="KW-1003">Cell membrane</keyword>
<evidence type="ECO:0000313" key="8">
    <source>
        <dbReference type="EMBL" id="RHW29563.1"/>
    </source>
</evidence>
<evidence type="ECO:0000256" key="5">
    <source>
        <dbReference type="ARBA" id="ARBA00023136"/>
    </source>
</evidence>
<evidence type="ECO:0000256" key="2">
    <source>
        <dbReference type="ARBA" id="ARBA00022475"/>
    </source>
</evidence>
<evidence type="ECO:0000256" key="4">
    <source>
        <dbReference type="ARBA" id="ARBA00022989"/>
    </source>
</evidence>
<dbReference type="OrthoDB" id="3243324at2"/>
<keyword evidence="3 6" id="KW-0812">Transmembrane</keyword>
<feature type="transmembrane region" description="Helical" evidence="6">
    <location>
        <begin position="43"/>
        <end position="62"/>
    </location>
</feature>
<evidence type="ECO:0000259" key="7">
    <source>
        <dbReference type="Pfam" id="PF13396"/>
    </source>
</evidence>
<sequence>MQAIIESINWSIVAPFIVIQGILMIVAILDWAKADDFRGARWLWFFIIVILNTIGPIIYFIFGRRR</sequence>
<keyword evidence="9" id="KW-1185">Reference proteome</keyword>
<keyword evidence="5 6" id="KW-0472">Membrane</keyword>
<organism evidence="8 9">
    <name type="scientific">Oceanobacillus profundus</name>
    <dbReference type="NCBI Taxonomy" id="372463"/>
    <lineage>
        <taxon>Bacteria</taxon>
        <taxon>Bacillati</taxon>
        <taxon>Bacillota</taxon>
        <taxon>Bacilli</taxon>
        <taxon>Bacillales</taxon>
        <taxon>Bacillaceae</taxon>
        <taxon>Oceanobacillus</taxon>
    </lineage>
</organism>
<proteinExistence type="predicted"/>
<comment type="subcellular location">
    <subcellularLocation>
        <location evidence="1">Cell membrane</location>
        <topology evidence="1">Multi-pass membrane protein</topology>
    </subcellularLocation>
</comment>
<dbReference type="AlphaFoldDB" id="A0A417YA55"/>
<evidence type="ECO:0000256" key="3">
    <source>
        <dbReference type="ARBA" id="ARBA00022692"/>
    </source>
</evidence>
<dbReference type="InterPro" id="IPR027379">
    <property type="entry name" value="CLS_N"/>
</dbReference>
<feature type="transmembrane region" description="Helical" evidence="6">
    <location>
        <begin position="12"/>
        <end position="31"/>
    </location>
</feature>
<comment type="caution">
    <text evidence="8">The sequence shown here is derived from an EMBL/GenBank/DDBJ whole genome shotgun (WGS) entry which is preliminary data.</text>
</comment>
<evidence type="ECO:0000256" key="1">
    <source>
        <dbReference type="ARBA" id="ARBA00004651"/>
    </source>
</evidence>
<name>A0A417YA55_9BACI</name>
<feature type="domain" description="Cardiolipin synthase N-terminal" evidence="7">
    <location>
        <begin position="22"/>
        <end position="64"/>
    </location>
</feature>
<dbReference type="EMBL" id="QWEH01000023">
    <property type="protein sequence ID" value="RHW29563.1"/>
    <property type="molecule type" value="Genomic_DNA"/>
</dbReference>
<accession>A0A417YA55</accession>
<dbReference type="Proteomes" id="UP000285456">
    <property type="component" value="Unassembled WGS sequence"/>
</dbReference>
<protein>
    <submittedName>
        <fullName evidence="8">PLDc_N domain-containing protein</fullName>
    </submittedName>
</protein>